<proteinExistence type="predicted"/>
<feature type="domain" description="DUF835" evidence="2">
    <location>
        <begin position="135"/>
        <end position="269"/>
    </location>
</feature>
<keyword evidence="1" id="KW-1133">Transmembrane helix</keyword>
<name>A0A833E0E4_9EURY</name>
<evidence type="ECO:0000313" key="3">
    <source>
        <dbReference type="EMBL" id="HIP75369.1"/>
    </source>
</evidence>
<dbReference type="Pfam" id="PF05763">
    <property type="entry name" value="DUF835"/>
    <property type="match status" value="1"/>
</dbReference>
<feature type="transmembrane region" description="Helical" evidence="1">
    <location>
        <begin position="14"/>
        <end position="31"/>
    </location>
</feature>
<dbReference type="AlphaFoldDB" id="A0A833E0E4"/>
<sequence length="273" mass="31171">MIGIPDKITFVSDLLNLIFVLIVFIFTFRYKEKFINKFPSLKGFYKTIIISLGIAVLGNVIDVIDEIEINGKYLKSQFTSQLTSWIFAITIALIGLAWIKLLITIIEKQRQIPIVKESANETGTIYLDPGVYLCSDEESCHELFKAFLGKFPGLVITRDPPDVTKERLGLKETPILWLTKIEGTQNTVYPTNLAYLMQTLVDFMKMEGKPKVILLEGIEYLITENGFPAIFKFLATLKDHALVSNSIVLVPFESKAFEERELHLLLREFELLR</sequence>
<evidence type="ECO:0000259" key="2">
    <source>
        <dbReference type="Pfam" id="PF05763"/>
    </source>
</evidence>
<gene>
    <name evidence="3" type="ORF">EYH13_04420</name>
    <name evidence="4" type="ORF">EYH24_05400</name>
</gene>
<keyword evidence="1" id="KW-0812">Transmembrane</keyword>
<organism evidence="3 5">
    <name type="scientific">Thermococcus paralvinellae</name>
    <dbReference type="NCBI Taxonomy" id="582419"/>
    <lineage>
        <taxon>Archaea</taxon>
        <taxon>Methanobacteriati</taxon>
        <taxon>Methanobacteriota</taxon>
        <taxon>Thermococci</taxon>
        <taxon>Thermococcales</taxon>
        <taxon>Thermococcaceae</taxon>
        <taxon>Thermococcus</taxon>
    </lineage>
</organism>
<dbReference type="Proteomes" id="UP000649326">
    <property type="component" value="Unassembled WGS sequence"/>
</dbReference>
<protein>
    <submittedName>
        <fullName evidence="3">DUF835 domain-containing protein</fullName>
    </submittedName>
</protein>
<dbReference type="EMBL" id="DQUR01000184">
    <property type="protein sequence ID" value="HIP89355.1"/>
    <property type="molecule type" value="Genomic_DNA"/>
</dbReference>
<evidence type="ECO:0000313" key="4">
    <source>
        <dbReference type="EMBL" id="HIP89355.1"/>
    </source>
</evidence>
<dbReference type="InterPro" id="IPR008553">
    <property type="entry name" value="DUF835"/>
</dbReference>
<dbReference type="Proteomes" id="UP000653692">
    <property type="component" value="Unassembled WGS sequence"/>
</dbReference>
<comment type="caution">
    <text evidence="3">The sequence shown here is derived from an EMBL/GenBank/DDBJ whole genome shotgun (WGS) entry which is preliminary data.</text>
</comment>
<evidence type="ECO:0000256" key="1">
    <source>
        <dbReference type="SAM" id="Phobius"/>
    </source>
</evidence>
<accession>A0A833E0E4</accession>
<keyword evidence="1" id="KW-0472">Membrane</keyword>
<feature type="transmembrane region" description="Helical" evidence="1">
    <location>
        <begin position="84"/>
        <end position="106"/>
    </location>
</feature>
<reference evidence="3" key="1">
    <citation type="journal article" date="2020" name="ISME J.">
        <title>Gammaproteobacteria mediating utilization of methyl-, sulfur- and petroleum organic compounds in deep ocean hydrothermal plumes.</title>
        <authorList>
            <person name="Zhou Z."/>
            <person name="Liu Y."/>
            <person name="Pan J."/>
            <person name="Cron B.R."/>
            <person name="Toner B.M."/>
            <person name="Anantharaman K."/>
            <person name="Breier J.A."/>
            <person name="Dick G.J."/>
            <person name="Li M."/>
        </authorList>
    </citation>
    <scope>NUCLEOTIDE SEQUENCE</scope>
    <source>
        <strain evidence="3">SZUA-1451</strain>
        <strain evidence="4">SZUA-1476</strain>
    </source>
</reference>
<dbReference type="EMBL" id="DQUG01000177">
    <property type="protein sequence ID" value="HIP75369.1"/>
    <property type="molecule type" value="Genomic_DNA"/>
</dbReference>
<feature type="transmembrane region" description="Helical" evidence="1">
    <location>
        <begin position="43"/>
        <end position="64"/>
    </location>
</feature>
<evidence type="ECO:0000313" key="5">
    <source>
        <dbReference type="Proteomes" id="UP000649326"/>
    </source>
</evidence>